<organism evidence="1 2">
    <name type="scientific">Wickerhamomyces pijperi</name>
    <name type="common">Yeast</name>
    <name type="synonym">Pichia pijperi</name>
    <dbReference type="NCBI Taxonomy" id="599730"/>
    <lineage>
        <taxon>Eukaryota</taxon>
        <taxon>Fungi</taxon>
        <taxon>Dikarya</taxon>
        <taxon>Ascomycota</taxon>
        <taxon>Saccharomycotina</taxon>
        <taxon>Saccharomycetes</taxon>
        <taxon>Phaffomycetales</taxon>
        <taxon>Wickerhamomycetaceae</taxon>
        <taxon>Wickerhamomyces</taxon>
    </lineage>
</organism>
<proteinExistence type="predicted"/>
<comment type="caution">
    <text evidence="1">The sequence shown here is derived from an EMBL/GenBank/DDBJ whole genome shotgun (WGS) entry which is preliminary data.</text>
</comment>
<name>A0A9P8Q1X6_WICPI</name>
<protein>
    <submittedName>
        <fullName evidence="1">Uncharacterized protein</fullName>
    </submittedName>
</protein>
<dbReference type="EMBL" id="JAEUBG010004464">
    <property type="protein sequence ID" value="KAH3681354.1"/>
    <property type="molecule type" value="Genomic_DNA"/>
</dbReference>
<sequence>MSFCASSLPLPNIINPMERAAASPEMALSEYKTTFNSSNVLDLFKIWISVLLFFCKKVISKSLVGTPERILMILFLTFSLESEDVEVSSKSKDVLFNSSWDAELTKSKATWYAINLPLVPL</sequence>
<evidence type="ECO:0000313" key="2">
    <source>
        <dbReference type="Proteomes" id="UP000774326"/>
    </source>
</evidence>
<accession>A0A9P8Q1X6</accession>
<reference evidence="1" key="2">
    <citation type="submission" date="2021-01" db="EMBL/GenBank/DDBJ databases">
        <authorList>
            <person name="Schikora-Tamarit M.A."/>
        </authorList>
    </citation>
    <scope>NUCLEOTIDE SEQUENCE</scope>
    <source>
        <strain evidence="1">CBS2887</strain>
    </source>
</reference>
<dbReference type="Proteomes" id="UP000774326">
    <property type="component" value="Unassembled WGS sequence"/>
</dbReference>
<gene>
    <name evidence="1" type="ORF">WICPIJ_007707</name>
</gene>
<keyword evidence="2" id="KW-1185">Reference proteome</keyword>
<evidence type="ECO:0000313" key="1">
    <source>
        <dbReference type="EMBL" id="KAH3681354.1"/>
    </source>
</evidence>
<dbReference type="AlphaFoldDB" id="A0A9P8Q1X6"/>
<reference evidence="1" key="1">
    <citation type="journal article" date="2021" name="Open Biol.">
        <title>Shared evolutionary footprints suggest mitochondrial oxidative damage underlies multiple complex I losses in fungi.</title>
        <authorList>
            <person name="Schikora-Tamarit M.A."/>
            <person name="Marcet-Houben M."/>
            <person name="Nosek J."/>
            <person name="Gabaldon T."/>
        </authorList>
    </citation>
    <scope>NUCLEOTIDE SEQUENCE</scope>
    <source>
        <strain evidence="1">CBS2887</strain>
    </source>
</reference>